<evidence type="ECO:0000313" key="4">
    <source>
        <dbReference type="Proteomes" id="UP000440066"/>
    </source>
</evidence>
<comment type="caution">
    <text evidence="1">The sequence shown here is derived from an EMBL/GenBank/DDBJ whole genome shotgun (WGS) entry which is preliminary data.</text>
</comment>
<name>A0A6I2GI91_9LACT</name>
<gene>
    <name evidence="2" type="ORF">GF867_05095</name>
    <name evidence="1" type="ORF">GIY09_00125</name>
</gene>
<reference evidence="2 4" key="1">
    <citation type="submission" date="2019-11" db="EMBL/GenBank/DDBJ databases">
        <title>Characterisation of Fundicoccus ignavus gen. nov. sp. nov., a novel genus of the family Aerococcaceae from bulk tank milk.</title>
        <authorList>
            <person name="Siebert A."/>
            <person name="Huptas C."/>
            <person name="Wenning M."/>
            <person name="Scherer S."/>
            <person name="Doll E.V."/>
        </authorList>
    </citation>
    <scope>NUCLEOTIDE SEQUENCE [LARGE SCALE GENOMIC DNA]</scope>
    <source>
        <strain evidence="2 4">DSM 109652</strain>
    </source>
</reference>
<proteinExistence type="predicted"/>
<dbReference type="Proteomes" id="UP000430975">
    <property type="component" value="Unassembled WGS sequence"/>
</dbReference>
<dbReference type="EMBL" id="WJQT01000005">
    <property type="protein sequence ID" value="MRJ46943.1"/>
    <property type="molecule type" value="Genomic_DNA"/>
</dbReference>
<reference evidence="1 3" key="2">
    <citation type="submission" date="2019-11" db="EMBL/GenBank/DDBJ databases">
        <title>Characterisation of Fundicoccus ignavus gen. nov. sp. nov., a novel genus of the family Aerococcaceae isolated from bulk tank milk.</title>
        <authorList>
            <person name="Siebert A."/>
            <person name="Huptas C."/>
            <person name="Wenning M."/>
            <person name="Scherer S."/>
            <person name="Doll E.V."/>
        </authorList>
    </citation>
    <scope>NUCLEOTIDE SEQUENCE [LARGE SCALE GENOMIC DNA]</scope>
    <source>
        <strain evidence="1 3">WS4759</strain>
    </source>
</reference>
<evidence type="ECO:0000313" key="3">
    <source>
        <dbReference type="Proteomes" id="UP000430975"/>
    </source>
</evidence>
<protein>
    <submittedName>
        <fullName evidence="1">Uncharacterized protein</fullName>
    </submittedName>
</protein>
<keyword evidence="3" id="KW-1185">Reference proteome</keyword>
<organism evidence="1 3">
    <name type="scientific">Fundicoccus ignavus</name>
    <dbReference type="NCBI Taxonomy" id="2664442"/>
    <lineage>
        <taxon>Bacteria</taxon>
        <taxon>Bacillati</taxon>
        <taxon>Bacillota</taxon>
        <taxon>Bacilli</taxon>
        <taxon>Lactobacillales</taxon>
        <taxon>Aerococcaceae</taxon>
        <taxon>Fundicoccus</taxon>
    </lineage>
</organism>
<accession>A0A6I2GI91</accession>
<dbReference type="Proteomes" id="UP000440066">
    <property type="component" value="Unassembled WGS sequence"/>
</dbReference>
<dbReference type="AlphaFoldDB" id="A0A6I2GI91"/>
<dbReference type="EMBL" id="WJQS01000001">
    <property type="protein sequence ID" value="MRI84308.1"/>
    <property type="molecule type" value="Genomic_DNA"/>
</dbReference>
<dbReference type="RefSeq" id="WP_153832033.1">
    <property type="nucleotide sequence ID" value="NZ_WJQS01000001.1"/>
</dbReference>
<evidence type="ECO:0000313" key="2">
    <source>
        <dbReference type="EMBL" id="MRJ46943.1"/>
    </source>
</evidence>
<evidence type="ECO:0000313" key="1">
    <source>
        <dbReference type="EMBL" id="MRI84308.1"/>
    </source>
</evidence>
<sequence>MKHTDFSQLNGSPADVERLKQLYAQHEHMPYVSPQRDLALWLDKAAMTSGEAVPKRNMQKTEEGYLPGHIIILWRVQFGTYDNQTVISKYFEYDYGIDAKADIENLIEDGLVDVMTAKESLIYMTAPLLKKWLKDKEVAGYSKFKKDELVAAVQTAYTEEEIGQKFALRGYRLTEKGEQVLANNQYVIDKHPKKKF</sequence>